<proteinExistence type="predicted"/>
<evidence type="ECO:0000313" key="1">
    <source>
        <dbReference type="EMBL" id="MDV2619365.1"/>
    </source>
</evidence>
<gene>
    <name evidence="1" type="ORF">RZO27_09585</name>
</gene>
<organism evidence="1 2">
    <name type="scientific">Lactococcus lactis</name>
    <dbReference type="NCBI Taxonomy" id="1358"/>
    <lineage>
        <taxon>Bacteria</taxon>
        <taxon>Bacillati</taxon>
        <taxon>Bacillota</taxon>
        <taxon>Bacilli</taxon>
        <taxon>Lactobacillales</taxon>
        <taxon>Streptococcaceae</taxon>
        <taxon>Lactococcus</taxon>
    </lineage>
</organism>
<sequence length="91" mass="10650">MKLSEIEAVSPEDFVIFENDTAYSYIIDRGCRENAIEVDDFPKLYTAEQMQEYAKANCWELINWYVETTGDVNHAAEMKIWMDDEFGGHEK</sequence>
<dbReference type="AlphaFoldDB" id="A0ABD5GSL2"/>
<accession>A0ABD5GSL2</accession>
<reference evidence="1 2" key="1">
    <citation type="submission" date="2023-10" db="EMBL/GenBank/DDBJ databases">
        <title>Production of high quality cheese from raw caw milk (raw cheese).</title>
        <authorList>
            <person name="Samouris G."/>
        </authorList>
    </citation>
    <scope>NUCLEOTIDE SEQUENCE [LARGE SCALE GENOMIC DNA]</scope>
    <source>
        <strain evidence="1 2">MRS-5</strain>
    </source>
</reference>
<dbReference type="Proteomes" id="UP001186159">
    <property type="component" value="Unassembled WGS sequence"/>
</dbReference>
<protein>
    <recommendedName>
        <fullName evidence="3">Phage protein</fullName>
    </recommendedName>
</protein>
<evidence type="ECO:0000313" key="2">
    <source>
        <dbReference type="Proteomes" id="UP001186159"/>
    </source>
</evidence>
<dbReference type="EMBL" id="JAWHVN010000049">
    <property type="protein sequence ID" value="MDV2619365.1"/>
    <property type="molecule type" value="Genomic_DNA"/>
</dbReference>
<name>A0ABD5GSL2_9LACT</name>
<dbReference type="RefSeq" id="WP_317071141.1">
    <property type="nucleotide sequence ID" value="NZ_JAWHVN010000049.1"/>
</dbReference>
<comment type="caution">
    <text evidence="1">The sequence shown here is derived from an EMBL/GenBank/DDBJ whole genome shotgun (WGS) entry which is preliminary data.</text>
</comment>
<evidence type="ECO:0008006" key="3">
    <source>
        <dbReference type="Google" id="ProtNLM"/>
    </source>
</evidence>